<organism evidence="2 4">
    <name type="scientific">Endobacter medicaginis</name>
    <dbReference type="NCBI Taxonomy" id="1181271"/>
    <lineage>
        <taxon>Bacteria</taxon>
        <taxon>Pseudomonadati</taxon>
        <taxon>Pseudomonadota</taxon>
        <taxon>Alphaproteobacteria</taxon>
        <taxon>Acetobacterales</taxon>
        <taxon>Acetobacteraceae</taxon>
        <taxon>Endobacter</taxon>
    </lineage>
</organism>
<comment type="caution">
    <text evidence="2">The sequence shown here is derived from an EMBL/GenBank/DDBJ whole genome shotgun (WGS) entry which is preliminary data.</text>
</comment>
<reference evidence="1 3" key="2">
    <citation type="submission" date="2020-08" db="EMBL/GenBank/DDBJ databases">
        <title>Genomic Encyclopedia of Type Strains, Phase III (KMG-III): the genomes of soil and plant-associated and newly described type strains.</title>
        <authorList>
            <person name="Whitman W."/>
        </authorList>
    </citation>
    <scope>NUCLEOTIDE SEQUENCE [LARGE SCALE GENOMIC DNA]</scope>
    <source>
        <strain evidence="1 3">CECT 8088</strain>
    </source>
</reference>
<dbReference type="EMBL" id="JACHXV010000050">
    <property type="protein sequence ID" value="MBB3175588.1"/>
    <property type="molecule type" value="Genomic_DNA"/>
</dbReference>
<evidence type="ECO:0000313" key="4">
    <source>
        <dbReference type="Proteomes" id="UP000565205"/>
    </source>
</evidence>
<name>A0A850NRD2_9PROT</name>
<dbReference type="Proteomes" id="UP000565205">
    <property type="component" value="Unassembled WGS sequence"/>
</dbReference>
<protein>
    <submittedName>
        <fullName evidence="2">Uncharacterized protein</fullName>
    </submittedName>
</protein>
<dbReference type="AlphaFoldDB" id="A0A850NRD2"/>
<reference evidence="2 4" key="1">
    <citation type="submission" date="2020-06" db="EMBL/GenBank/DDBJ databases">
        <title>Description of novel acetic acid bacteria.</title>
        <authorList>
            <person name="Sombolestani A."/>
        </authorList>
    </citation>
    <scope>NUCLEOTIDE SEQUENCE [LARGE SCALE GENOMIC DNA]</scope>
    <source>
        <strain evidence="2 4">LMG 26838</strain>
    </source>
</reference>
<evidence type="ECO:0000313" key="3">
    <source>
        <dbReference type="Proteomes" id="UP000557688"/>
    </source>
</evidence>
<proteinExistence type="predicted"/>
<evidence type="ECO:0000313" key="2">
    <source>
        <dbReference type="EMBL" id="NVN30730.1"/>
    </source>
</evidence>
<keyword evidence="3" id="KW-1185">Reference proteome</keyword>
<dbReference type="Proteomes" id="UP000557688">
    <property type="component" value="Unassembled WGS sequence"/>
</dbReference>
<evidence type="ECO:0000313" key="1">
    <source>
        <dbReference type="EMBL" id="MBB3175588.1"/>
    </source>
</evidence>
<sequence length="70" mass="7449">MKMTTVQFSEEQRGQLDAIKKAFGVRTNADMLRKAISLAALAASQADEQGNIQIGSGSADKAPVYVNVHA</sequence>
<dbReference type="RefSeq" id="WP_176624501.1">
    <property type="nucleotide sequence ID" value="NZ_JABXXQ010000207.1"/>
</dbReference>
<gene>
    <name evidence="1" type="ORF">FHR90_003450</name>
    <name evidence="2" type="ORF">HUK83_10355</name>
</gene>
<accession>A0A850NRD2</accession>
<dbReference type="EMBL" id="JABXXQ010000207">
    <property type="protein sequence ID" value="NVN30730.1"/>
    <property type="molecule type" value="Genomic_DNA"/>
</dbReference>